<comment type="caution">
    <text evidence="1">The sequence shown here is derived from an EMBL/GenBank/DDBJ whole genome shotgun (WGS) entry which is preliminary data.</text>
</comment>
<name>A0ABN0UI03_9PSEU</name>
<accession>A0ABN0UI03</accession>
<keyword evidence="2" id="KW-1185">Reference proteome</keyword>
<reference evidence="1 2" key="1">
    <citation type="journal article" date="2019" name="Int. J. Syst. Evol. Microbiol.">
        <title>The Global Catalogue of Microorganisms (GCM) 10K type strain sequencing project: providing services to taxonomists for standard genome sequencing and annotation.</title>
        <authorList>
            <consortium name="The Broad Institute Genomics Platform"/>
            <consortium name="The Broad Institute Genome Sequencing Center for Infectious Disease"/>
            <person name="Wu L."/>
            <person name="Ma J."/>
        </authorList>
    </citation>
    <scope>NUCLEOTIDE SEQUENCE [LARGE SCALE GENOMIC DNA]</scope>
    <source>
        <strain evidence="1 2">JCM 3380</strain>
    </source>
</reference>
<dbReference type="EMBL" id="BAAABU010000019">
    <property type="protein sequence ID" value="GAA0251261.1"/>
    <property type="molecule type" value="Genomic_DNA"/>
</dbReference>
<organism evidence="1 2">
    <name type="scientific">Saccharothrix mutabilis subsp. mutabilis</name>
    <dbReference type="NCBI Taxonomy" id="66855"/>
    <lineage>
        <taxon>Bacteria</taxon>
        <taxon>Bacillati</taxon>
        <taxon>Actinomycetota</taxon>
        <taxon>Actinomycetes</taxon>
        <taxon>Pseudonocardiales</taxon>
        <taxon>Pseudonocardiaceae</taxon>
        <taxon>Saccharothrix</taxon>
    </lineage>
</organism>
<dbReference type="RefSeq" id="WP_343937252.1">
    <property type="nucleotide sequence ID" value="NZ_BAAABU010000019.1"/>
</dbReference>
<proteinExistence type="predicted"/>
<evidence type="ECO:0000313" key="2">
    <source>
        <dbReference type="Proteomes" id="UP001500416"/>
    </source>
</evidence>
<gene>
    <name evidence="1" type="ORF">GCM10010492_59480</name>
</gene>
<protein>
    <submittedName>
        <fullName evidence="1">Uncharacterized protein</fullName>
    </submittedName>
</protein>
<dbReference type="Proteomes" id="UP001500416">
    <property type="component" value="Unassembled WGS sequence"/>
</dbReference>
<sequence length="123" mass="12980">MSGNALRVAMSGHGGVCVLKLSGEIRPRDHLLVRDALLRAVLMLPLAVVVCFGWSPERVVVAVDDDRPVPCRPADLRRAVAPGPVVRCGWSGTFSGGTVIWAVLAVGHDPVGARSRHDTVGTP</sequence>
<evidence type="ECO:0000313" key="1">
    <source>
        <dbReference type="EMBL" id="GAA0251261.1"/>
    </source>
</evidence>